<dbReference type="InterPro" id="IPR000531">
    <property type="entry name" value="Beta-barrel_TonB"/>
</dbReference>
<dbReference type="RefSeq" id="WP_338504339.1">
    <property type="nucleotide sequence ID" value="NZ_CP145607.1"/>
</dbReference>
<evidence type="ECO:0000256" key="3">
    <source>
        <dbReference type="ARBA" id="ARBA00022452"/>
    </source>
</evidence>
<keyword evidence="3 10" id="KW-1134">Transmembrane beta strand</keyword>
<dbReference type="Gene3D" id="2.40.170.20">
    <property type="entry name" value="TonB-dependent receptor, beta-barrel domain"/>
    <property type="match status" value="1"/>
</dbReference>
<comment type="subcellular location">
    <subcellularLocation>
        <location evidence="1 10">Cell outer membrane</location>
        <topology evidence="1 10">Multi-pass membrane protein</topology>
    </subcellularLocation>
</comment>
<gene>
    <name evidence="14" type="ORF">V6R86_10305</name>
</gene>
<evidence type="ECO:0000256" key="1">
    <source>
        <dbReference type="ARBA" id="ARBA00004571"/>
    </source>
</evidence>
<keyword evidence="8 10" id="KW-0472">Membrane</keyword>
<keyword evidence="5" id="KW-0732">Signal</keyword>
<keyword evidence="7 11" id="KW-0798">TonB box</keyword>
<name>A0ABZ2G5C5_9SPHN</name>
<dbReference type="PROSITE" id="PS52016">
    <property type="entry name" value="TONB_DEPENDENT_REC_3"/>
    <property type="match status" value="1"/>
</dbReference>
<dbReference type="Proteomes" id="UP001382935">
    <property type="component" value="Chromosome"/>
</dbReference>
<evidence type="ECO:0000256" key="10">
    <source>
        <dbReference type="PROSITE-ProRule" id="PRU01360"/>
    </source>
</evidence>
<dbReference type="InterPro" id="IPR039426">
    <property type="entry name" value="TonB-dep_rcpt-like"/>
</dbReference>
<dbReference type="InterPro" id="IPR012910">
    <property type="entry name" value="Plug_dom"/>
</dbReference>
<evidence type="ECO:0000256" key="11">
    <source>
        <dbReference type="RuleBase" id="RU003357"/>
    </source>
</evidence>
<keyword evidence="9 10" id="KW-0998">Cell outer membrane</keyword>
<dbReference type="PANTHER" id="PTHR30069">
    <property type="entry name" value="TONB-DEPENDENT OUTER MEMBRANE RECEPTOR"/>
    <property type="match status" value="1"/>
</dbReference>
<protein>
    <submittedName>
        <fullName evidence="14">TonB-dependent receptor</fullName>
    </submittedName>
</protein>
<accession>A0ABZ2G5C5</accession>
<proteinExistence type="inferred from homology"/>
<feature type="domain" description="TonB-dependent receptor-like beta-barrel" evidence="12">
    <location>
        <begin position="199"/>
        <end position="574"/>
    </location>
</feature>
<keyword evidence="2 10" id="KW-0813">Transport</keyword>
<evidence type="ECO:0000256" key="5">
    <source>
        <dbReference type="ARBA" id="ARBA00022729"/>
    </source>
</evidence>
<feature type="domain" description="TonB-dependent receptor plug" evidence="13">
    <location>
        <begin position="28"/>
        <end position="134"/>
    </location>
</feature>
<dbReference type="SUPFAM" id="SSF56935">
    <property type="entry name" value="Porins"/>
    <property type="match status" value="1"/>
</dbReference>
<organism evidence="14 15">
    <name type="scientific">Sphingomonas kaistensis</name>
    <dbReference type="NCBI Taxonomy" id="298708"/>
    <lineage>
        <taxon>Bacteria</taxon>
        <taxon>Pseudomonadati</taxon>
        <taxon>Pseudomonadota</taxon>
        <taxon>Alphaproteobacteria</taxon>
        <taxon>Sphingomonadales</taxon>
        <taxon>Sphingomonadaceae</taxon>
        <taxon>Sphingomonas</taxon>
    </lineage>
</organism>
<evidence type="ECO:0000256" key="7">
    <source>
        <dbReference type="ARBA" id="ARBA00023077"/>
    </source>
</evidence>
<keyword evidence="4 10" id="KW-0812">Transmembrane</keyword>
<dbReference type="Pfam" id="PF00593">
    <property type="entry name" value="TonB_dep_Rec_b-barrel"/>
    <property type="match status" value="1"/>
</dbReference>
<dbReference type="Pfam" id="PF07715">
    <property type="entry name" value="Plug"/>
    <property type="match status" value="1"/>
</dbReference>
<reference evidence="14 15" key="1">
    <citation type="submission" date="2024-02" db="EMBL/GenBank/DDBJ databases">
        <title>Full genome sequence of Sphingomonas kaistensis.</title>
        <authorList>
            <person name="Poletto B.L."/>
            <person name="Silva G."/>
            <person name="Galante D."/>
            <person name="Campos K.R."/>
            <person name="Santos M.B.N."/>
            <person name="Sacchi C.T."/>
        </authorList>
    </citation>
    <scope>NUCLEOTIDE SEQUENCE [LARGE SCALE GENOMIC DNA]</scope>
    <source>
        <strain evidence="14 15">MA4R</strain>
    </source>
</reference>
<evidence type="ECO:0000259" key="13">
    <source>
        <dbReference type="Pfam" id="PF07715"/>
    </source>
</evidence>
<keyword evidence="14" id="KW-0675">Receptor</keyword>
<evidence type="ECO:0000259" key="12">
    <source>
        <dbReference type="Pfam" id="PF00593"/>
    </source>
</evidence>
<keyword evidence="6" id="KW-0406">Ion transport</keyword>
<dbReference type="PANTHER" id="PTHR30069:SF53">
    <property type="entry name" value="COLICIN I RECEPTOR-RELATED"/>
    <property type="match status" value="1"/>
</dbReference>
<evidence type="ECO:0000256" key="8">
    <source>
        <dbReference type="ARBA" id="ARBA00023136"/>
    </source>
</evidence>
<dbReference type="Gene3D" id="2.170.130.10">
    <property type="entry name" value="TonB-dependent receptor, plug domain"/>
    <property type="match status" value="1"/>
</dbReference>
<dbReference type="EMBL" id="CP145607">
    <property type="protein sequence ID" value="WWM71056.1"/>
    <property type="molecule type" value="Genomic_DNA"/>
</dbReference>
<evidence type="ECO:0000256" key="6">
    <source>
        <dbReference type="ARBA" id="ARBA00023065"/>
    </source>
</evidence>
<sequence length="603" mass="63777">MFLSDLPPPPVAAETIVVTAARGGEKRDKSPASISLIAPVTVERQGEPLLASLLRLTPSASLAVAGPAGSQSQVRLRGAEANHTLLFIDGIRANDPAAGNEPRFELLSADLADRIEIVRGPQSALWGSEAIGGVIALSAQPRDGASATAEAGSHRFARVGGSAGYRAGDLTVGIGAGVQGARGINAFAGGLGDRDGYRNAVLRGRLDRVTGPLTLTASGFGIAARSEFDGSDPATFQRADTADSSRNRLAAGRLGGRYEENGWTLSLSASRLGSRNRNLLADVEQNRTSGRRDTLSADVARQIGTAHRVTVAGEWTGERFTASDTVYGGFSNQRRKRDQSAVTAEYRGETGPLIATLALRHDAFSEFRDATTFRAGAFVTLGGGVQLAGSWGEGIAQPTFFDLYGFFPGSYVGNPELKPERSRGGELSLRAVTGPWRGAVTVYRQHLRDEIVASADFLSAVNARGRSKREGVELEAGWSGGERFNLSATYAYLDASEPAGRELRRPRHSGSVAADGALGRFSYGAALSYTGARLDRDFDLFPAPLVRLGSYWLGSARVAYRVAPTVELFGRVANAFDTRVVDVVGYRAEGRSVFAGIRLGAGR</sequence>
<evidence type="ECO:0000313" key="15">
    <source>
        <dbReference type="Proteomes" id="UP001382935"/>
    </source>
</evidence>
<dbReference type="InterPro" id="IPR037066">
    <property type="entry name" value="Plug_dom_sf"/>
</dbReference>
<keyword evidence="15" id="KW-1185">Reference proteome</keyword>
<evidence type="ECO:0000256" key="4">
    <source>
        <dbReference type="ARBA" id="ARBA00022692"/>
    </source>
</evidence>
<evidence type="ECO:0000313" key="14">
    <source>
        <dbReference type="EMBL" id="WWM71056.1"/>
    </source>
</evidence>
<comment type="similarity">
    <text evidence="10 11">Belongs to the TonB-dependent receptor family.</text>
</comment>
<evidence type="ECO:0000256" key="2">
    <source>
        <dbReference type="ARBA" id="ARBA00022448"/>
    </source>
</evidence>
<evidence type="ECO:0000256" key="9">
    <source>
        <dbReference type="ARBA" id="ARBA00023237"/>
    </source>
</evidence>
<dbReference type="InterPro" id="IPR036942">
    <property type="entry name" value="Beta-barrel_TonB_sf"/>
</dbReference>